<dbReference type="Proteomes" id="UP000239649">
    <property type="component" value="Unassembled WGS sequence"/>
</dbReference>
<name>A0A2P6V8Q8_9CHLO</name>
<feature type="region of interest" description="Disordered" evidence="1">
    <location>
        <begin position="67"/>
        <end position="97"/>
    </location>
</feature>
<keyword evidence="2" id="KW-0472">Membrane</keyword>
<organism evidence="3 4">
    <name type="scientific">Micractinium conductrix</name>
    <dbReference type="NCBI Taxonomy" id="554055"/>
    <lineage>
        <taxon>Eukaryota</taxon>
        <taxon>Viridiplantae</taxon>
        <taxon>Chlorophyta</taxon>
        <taxon>core chlorophytes</taxon>
        <taxon>Trebouxiophyceae</taxon>
        <taxon>Chlorellales</taxon>
        <taxon>Chlorellaceae</taxon>
        <taxon>Chlorella clade</taxon>
        <taxon>Micractinium</taxon>
    </lineage>
</organism>
<dbReference type="STRING" id="554055.A0A2P6V8Q8"/>
<feature type="compositionally biased region" description="Low complexity" evidence="1">
    <location>
        <begin position="78"/>
        <end position="96"/>
    </location>
</feature>
<feature type="transmembrane region" description="Helical" evidence="2">
    <location>
        <begin position="124"/>
        <end position="152"/>
    </location>
</feature>
<reference evidence="3 4" key="1">
    <citation type="journal article" date="2018" name="Plant J.">
        <title>Genome sequences of Chlorella sorokiniana UTEX 1602 and Micractinium conductrix SAG 241.80: implications to maltose excretion by a green alga.</title>
        <authorList>
            <person name="Arriola M.B."/>
            <person name="Velmurugan N."/>
            <person name="Zhang Y."/>
            <person name="Plunkett M.H."/>
            <person name="Hondzo H."/>
            <person name="Barney B.M."/>
        </authorList>
    </citation>
    <scope>NUCLEOTIDE SEQUENCE [LARGE SCALE GENOMIC DNA]</scope>
    <source>
        <strain evidence="3 4">SAG 241.80</strain>
    </source>
</reference>
<comment type="caution">
    <text evidence="3">The sequence shown here is derived from an EMBL/GenBank/DDBJ whole genome shotgun (WGS) entry which is preliminary data.</text>
</comment>
<accession>A0A2P6V8Q8</accession>
<dbReference type="AlphaFoldDB" id="A0A2P6V8Q8"/>
<evidence type="ECO:0000313" key="3">
    <source>
        <dbReference type="EMBL" id="PSC70474.1"/>
    </source>
</evidence>
<sequence>MLAAVARPGLALRTGSFQTARVQRRSLVCRASAEEPRQWHEKLALPAAALLGAALLFAATPDEAEAARSGGRVGGSSGFSSRRAAPAPSRSTSAPRVTNNVIVTSPPVFGGYGMGMPMFGGFGFYPVFGFGLGTIFNIMLIGIAIQVVLSVVSGFTNSRDKKSFDDDKW</sequence>
<keyword evidence="2" id="KW-1133">Transmembrane helix</keyword>
<keyword evidence="4" id="KW-1185">Reference proteome</keyword>
<evidence type="ECO:0000256" key="2">
    <source>
        <dbReference type="SAM" id="Phobius"/>
    </source>
</evidence>
<keyword evidence="2" id="KW-0812">Transmembrane</keyword>
<evidence type="ECO:0000313" key="4">
    <source>
        <dbReference type="Proteomes" id="UP000239649"/>
    </source>
</evidence>
<gene>
    <name evidence="3" type="ORF">C2E20_6185</name>
</gene>
<dbReference type="PANTHER" id="PTHR37768:SF2">
    <property type="entry name" value="OS06G0694800 PROTEIN"/>
    <property type="match status" value="1"/>
</dbReference>
<dbReference type="OrthoDB" id="10637959at2759"/>
<evidence type="ECO:0000256" key="1">
    <source>
        <dbReference type="SAM" id="MobiDB-lite"/>
    </source>
</evidence>
<dbReference type="PANTHER" id="PTHR37768">
    <property type="entry name" value="OS06G0694800 PROTEIN"/>
    <property type="match status" value="1"/>
</dbReference>
<protein>
    <submittedName>
        <fullName evidence="3">Uncharacterized protein</fullName>
    </submittedName>
</protein>
<dbReference type="EMBL" id="LHPF02000020">
    <property type="protein sequence ID" value="PSC70474.1"/>
    <property type="molecule type" value="Genomic_DNA"/>
</dbReference>
<proteinExistence type="predicted"/>